<feature type="transmembrane region" description="Helical" evidence="9">
    <location>
        <begin position="95"/>
        <end position="115"/>
    </location>
</feature>
<evidence type="ECO:0000256" key="5">
    <source>
        <dbReference type="ARBA" id="ARBA00023122"/>
    </source>
</evidence>
<dbReference type="Pfam" id="PF00571">
    <property type="entry name" value="CBS"/>
    <property type="match status" value="2"/>
</dbReference>
<proteinExistence type="predicted"/>
<keyword evidence="4 8" id="KW-1133">Transmembrane helix</keyword>
<reference evidence="12 13" key="1">
    <citation type="submission" date="2016-10" db="EMBL/GenBank/DDBJ databases">
        <authorList>
            <person name="de Groot N.N."/>
        </authorList>
    </citation>
    <scope>NUCLEOTIDE SEQUENCE [LARGE SCALE GENOMIC DNA]</scope>
    <source>
        <strain evidence="12 13">DSM 21039</strain>
    </source>
</reference>
<comment type="subcellular location">
    <subcellularLocation>
        <location evidence="1">Membrane</location>
        <topology evidence="1">Multi-pass membrane protein</topology>
    </subcellularLocation>
</comment>
<name>A0A1H7WKB6_9BACT</name>
<organism evidence="12 13">
    <name type="scientific">Chitinophaga rupis</name>
    <dbReference type="NCBI Taxonomy" id="573321"/>
    <lineage>
        <taxon>Bacteria</taxon>
        <taxon>Pseudomonadati</taxon>
        <taxon>Bacteroidota</taxon>
        <taxon>Chitinophagia</taxon>
        <taxon>Chitinophagales</taxon>
        <taxon>Chitinophagaceae</taxon>
        <taxon>Chitinophaga</taxon>
    </lineage>
</organism>
<evidence type="ECO:0000259" key="11">
    <source>
        <dbReference type="PROSITE" id="PS51846"/>
    </source>
</evidence>
<dbReference type="SUPFAM" id="SSF56176">
    <property type="entry name" value="FAD-binding/transporter-associated domain-like"/>
    <property type="match status" value="1"/>
</dbReference>
<dbReference type="CDD" id="cd04590">
    <property type="entry name" value="CBS_pair_CorC_HlyC_assoc"/>
    <property type="match status" value="1"/>
</dbReference>
<dbReference type="GO" id="GO:0050660">
    <property type="term" value="F:flavin adenine dinucleotide binding"/>
    <property type="evidence" value="ECO:0007669"/>
    <property type="project" value="InterPro"/>
</dbReference>
<dbReference type="InterPro" id="IPR000644">
    <property type="entry name" value="CBS_dom"/>
</dbReference>
<evidence type="ECO:0000256" key="8">
    <source>
        <dbReference type="PROSITE-ProRule" id="PRU01193"/>
    </source>
</evidence>
<sequence>MEVVIILILILLNGLFSMSEIALVSARKVRLEHQAGKGDEQAKAALKLANNPDKFLSTVQIGITLIGILTGIYSGEKLKSDLVAFVGQMELLRPYASGIATGIIVIVITYFSLVLGELVPKRLGMARPEAIAKAVARPMSWVSKITFPFIALLTVSTNVIVKIFKLKGSDQHVTEEEIKAIINEGTNSGAIEETEQEIIERVFHLGDRNITSLMTHRTDIVWLDINEPVEVIKRKINHSLHSVYPVCEGQIDSIKGIISIKDLYAAASSNSYALKPIIRKPLFVPENNSAYQVLEKFKETQIHAAFIVDEYGTFLGMITLNDILEAIVGDMPETGQHDDYEMTKRDDGSYLVDAQIPFYDFLSEFDKEDWMAEFEQEFDTLAGFILHHLEHIPQTGEKFDWRGFTFEIVDMDVHRIDKVLVYTPVPREREEE</sequence>
<dbReference type="AlphaFoldDB" id="A0A1H7WKB6"/>
<dbReference type="PANTHER" id="PTHR22777">
    <property type="entry name" value="HEMOLYSIN-RELATED"/>
    <property type="match status" value="1"/>
</dbReference>
<dbReference type="PROSITE" id="PS51371">
    <property type="entry name" value="CBS"/>
    <property type="match status" value="2"/>
</dbReference>
<dbReference type="InterPro" id="IPR002550">
    <property type="entry name" value="CNNM"/>
</dbReference>
<dbReference type="Proteomes" id="UP000198984">
    <property type="component" value="Unassembled WGS sequence"/>
</dbReference>
<accession>A0A1H7WKB6</accession>
<dbReference type="PANTHER" id="PTHR22777:SF17">
    <property type="entry name" value="UPF0053 PROTEIN SLL0260"/>
    <property type="match status" value="1"/>
</dbReference>
<dbReference type="InterPro" id="IPR036318">
    <property type="entry name" value="FAD-bd_PCMH-like_sf"/>
</dbReference>
<gene>
    <name evidence="12" type="ORF">SAMN04488505_103708</name>
</gene>
<evidence type="ECO:0000256" key="2">
    <source>
        <dbReference type="ARBA" id="ARBA00022692"/>
    </source>
</evidence>
<keyword evidence="2 8" id="KW-0812">Transmembrane</keyword>
<keyword evidence="13" id="KW-1185">Reference proteome</keyword>
<feature type="transmembrane region" description="Helical" evidence="9">
    <location>
        <begin position="145"/>
        <end position="164"/>
    </location>
</feature>
<dbReference type="SMART" id="SM00116">
    <property type="entry name" value="CBS"/>
    <property type="match status" value="2"/>
</dbReference>
<dbReference type="RefSeq" id="WP_089913977.1">
    <property type="nucleotide sequence ID" value="NZ_FOBB01000003.1"/>
</dbReference>
<dbReference type="InterPro" id="IPR005170">
    <property type="entry name" value="Transptr-assoc_dom"/>
</dbReference>
<dbReference type="Gene3D" id="3.30.465.10">
    <property type="match status" value="1"/>
</dbReference>
<dbReference type="Pfam" id="PF01595">
    <property type="entry name" value="CNNM"/>
    <property type="match status" value="1"/>
</dbReference>
<dbReference type="Pfam" id="PF03471">
    <property type="entry name" value="CorC_HlyC"/>
    <property type="match status" value="1"/>
</dbReference>
<evidence type="ECO:0000256" key="6">
    <source>
        <dbReference type="ARBA" id="ARBA00023136"/>
    </source>
</evidence>
<keyword evidence="3" id="KW-0677">Repeat</keyword>
<dbReference type="STRING" id="573321.SAMN04488505_103708"/>
<dbReference type="InterPro" id="IPR016169">
    <property type="entry name" value="FAD-bd_PCMH_sub2"/>
</dbReference>
<dbReference type="Gene3D" id="3.10.580.10">
    <property type="entry name" value="CBS-domain"/>
    <property type="match status" value="1"/>
</dbReference>
<evidence type="ECO:0000256" key="4">
    <source>
        <dbReference type="ARBA" id="ARBA00022989"/>
    </source>
</evidence>
<dbReference type="OrthoDB" id="9798188at2"/>
<evidence type="ECO:0000259" key="10">
    <source>
        <dbReference type="PROSITE" id="PS51371"/>
    </source>
</evidence>
<keyword evidence="6 8" id="KW-0472">Membrane</keyword>
<feature type="transmembrane region" description="Helical" evidence="9">
    <location>
        <begin position="55"/>
        <end position="74"/>
    </location>
</feature>
<dbReference type="GO" id="GO:0005886">
    <property type="term" value="C:plasma membrane"/>
    <property type="evidence" value="ECO:0007669"/>
    <property type="project" value="TreeGrafter"/>
</dbReference>
<feature type="domain" description="CNNM transmembrane" evidence="11">
    <location>
        <begin position="1"/>
        <end position="195"/>
    </location>
</feature>
<evidence type="ECO:0000256" key="3">
    <source>
        <dbReference type="ARBA" id="ARBA00022737"/>
    </source>
</evidence>
<evidence type="ECO:0000256" key="7">
    <source>
        <dbReference type="PROSITE-ProRule" id="PRU00703"/>
    </source>
</evidence>
<dbReference type="EMBL" id="FOBB01000003">
    <property type="protein sequence ID" value="SEM22082.1"/>
    <property type="molecule type" value="Genomic_DNA"/>
</dbReference>
<keyword evidence="5 7" id="KW-0129">CBS domain</keyword>
<dbReference type="PROSITE" id="PS51846">
    <property type="entry name" value="CNNM"/>
    <property type="match status" value="1"/>
</dbReference>
<dbReference type="SMART" id="SM01091">
    <property type="entry name" value="CorC_HlyC"/>
    <property type="match status" value="1"/>
</dbReference>
<evidence type="ECO:0000256" key="1">
    <source>
        <dbReference type="ARBA" id="ARBA00004141"/>
    </source>
</evidence>
<evidence type="ECO:0000313" key="13">
    <source>
        <dbReference type="Proteomes" id="UP000198984"/>
    </source>
</evidence>
<dbReference type="InterPro" id="IPR046342">
    <property type="entry name" value="CBS_dom_sf"/>
</dbReference>
<dbReference type="SUPFAM" id="SSF54631">
    <property type="entry name" value="CBS-domain pair"/>
    <property type="match status" value="1"/>
</dbReference>
<evidence type="ECO:0000256" key="9">
    <source>
        <dbReference type="SAM" id="Phobius"/>
    </source>
</evidence>
<evidence type="ECO:0000313" key="12">
    <source>
        <dbReference type="EMBL" id="SEM22082.1"/>
    </source>
</evidence>
<feature type="domain" description="CBS" evidence="10">
    <location>
        <begin position="214"/>
        <end position="274"/>
    </location>
</feature>
<dbReference type="InterPro" id="IPR044751">
    <property type="entry name" value="Ion_transp-like_CBS"/>
</dbReference>
<feature type="domain" description="CBS" evidence="10">
    <location>
        <begin position="277"/>
        <end position="333"/>
    </location>
</feature>
<protein>
    <submittedName>
        <fullName evidence="12">Putative hemolysin</fullName>
    </submittedName>
</protein>